<dbReference type="Proteomes" id="UP000501240">
    <property type="component" value="Chromosome"/>
</dbReference>
<dbReference type="AlphaFoldDB" id="A0A7D4AP84"/>
<dbReference type="EMBL" id="CP053892">
    <property type="protein sequence ID" value="QKG21629.1"/>
    <property type="molecule type" value="Genomic_DNA"/>
</dbReference>
<keyword evidence="3" id="KW-1185">Reference proteome</keyword>
<reference evidence="2 3" key="1">
    <citation type="submission" date="2020-05" db="EMBL/GenBank/DDBJ databases">
        <title>Actinomadura verrucosospora NRRL-B18236 (PFL_A860) Genome sequencing and assembly.</title>
        <authorList>
            <person name="Samborskyy M."/>
        </authorList>
    </citation>
    <scope>NUCLEOTIDE SEQUENCE [LARGE SCALE GENOMIC DNA]</scope>
    <source>
        <strain evidence="2 3">NRRL:B18236</strain>
    </source>
</reference>
<evidence type="ECO:0000313" key="2">
    <source>
        <dbReference type="EMBL" id="QKG21629.1"/>
    </source>
</evidence>
<evidence type="ECO:0000256" key="1">
    <source>
        <dbReference type="SAM" id="MobiDB-lite"/>
    </source>
</evidence>
<gene>
    <name evidence="2" type="ORF">ACTIVE_3267</name>
</gene>
<proteinExistence type="predicted"/>
<organism evidence="2 3">
    <name type="scientific">Actinomadura verrucosospora</name>
    <dbReference type="NCBI Taxonomy" id="46165"/>
    <lineage>
        <taxon>Bacteria</taxon>
        <taxon>Bacillati</taxon>
        <taxon>Actinomycetota</taxon>
        <taxon>Actinomycetes</taxon>
        <taxon>Streptosporangiales</taxon>
        <taxon>Thermomonosporaceae</taxon>
        <taxon>Actinomadura</taxon>
    </lineage>
</organism>
<name>A0A7D4AP84_ACTVE</name>
<evidence type="ECO:0000313" key="3">
    <source>
        <dbReference type="Proteomes" id="UP000501240"/>
    </source>
</evidence>
<protein>
    <submittedName>
        <fullName evidence="2">Uncharacterized protein</fullName>
    </submittedName>
</protein>
<sequence length="939" mass="98860">MKVRLAGGVVASDLAAWTAGPAGPERVAGAASAQPGAAVALGPADAAGEDVRRALARLSALVEAGGVVAAGAGVDLGGGFRSARLDGARGDQRDAVLAALRALGLENAGRLGDRAGFLVALFGPAVTRRVGAAAAKAAGDGRWAALHLASAASDVLGPEQLERVLGLDGPGDLVPAAPSVLAGYLRQALEGVPRPRRLDLLLDLWTRVLGERDRCGRRARRLATQGRRDRLSDLRELRARYEDDVVVRHLKAALCLDEPTLADAARWMPPDHYWHDQLARLQDDAIAATALLRTAVAVADHGYEEGLARSAPLIEAVVARCPAWADGRRRDGGLPARPGVHVGEIHRRLSAGNPVDTRLIGYVKPRLTRAREFALLVIETAETVMDRMVGQRDDVLRAWGGTASGLREWRAVAGYGAGRTPAEWDGVQPWTGPLLGDREPLREREELNGDLLWYVDLIDALARLHGHDAARSVDGTGAPWFDHDPPPAAPEPLKPRLDSVTLAVSGAAQLVALGGVAPKGARTWAAFTEGLTAGTAITEALTGDFAVPPAVAAADGSAVPGAAVRVRVARSARDLAEWSDYMGNCIAGHWYIEDARKGEIALLGLYGENGVLVANAEISPLRPQARGWRVSEIAARFNAAPDEELERRVRAWVDTIPGARPAEAPAPEEVPPARAARRPAAPRLVEEVGPALGDLARAAWDASGAAALDVLAAVAATPPDAAPTRLRRLGSAQLTAAVRRALDTGEVPLARLWDATAARPLAAALNGLDPALREHYDQLPLLLGEPPLPKTLRRLVRLPAIADPYALGLAGRRVRAAIGRLALQDDPAVARAVAHRPAGPLLCALTVLVTCAAPEIPLATVVPPRKIHVPGYPATTLKDEDGPWQRALPGAAELGADTAARWDAAAFWDAIAAHGLRVPASWLGQGGWTALWSRAHARH</sequence>
<dbReference type="RefSeq" id="WP_173095864.1">
    <property type="nucleotide sequence ID" value="NZ_CP053892.1"/>
</dbReference>
<feature type="region of interest" description="Disordered" evidence="1">
    <location>
        <begin position="659"/>
        <end position="678"/>
    </location>
</feature>
<accession>A0A7D4AP84</accession>